<accession>A0A2P1P9V5</accession>
<keyword evidence="2" id="KW-1185">Reference proteome</keyword>
<reference evidence="1 2" key="1">
    <citation type="submission" date="2018-03" db="EMBL/GenBank/DDBJ databases">
        <title>A gene transfer event suggests a long-term partnership between eustigmatophyte algae and a novel lineage of endosymbiotic bacteria.</title>
        <authorList>
            <person name="Yurchenko T."/>
            <person name="Sevcikova T."/>
            <person name="Pribyl P."/>
            <person name="El Karkouri K."/>
            <person name="Klimes V."/>
            <person name="Amaral R."/>
            <person name="Zbrankova V."/>
            <person name="Kim E."/>
            <person name="Raoult D."/>
            <person name="Santos L.M.A."/>
            <person name="Elias M."/>
        </authorList>
    </citation>
    <scope>NUCLEOTIDE SEQUENCE [LARGE SCALE GENOMIC DNA]</scope>
    <source>
        <strain evidence="1">CCALA 838</strain>
    </source>
</reference>
<evidence type="ECO:0000313" key="2">
    <source>
        <dbReference type="Proteomes" id="UP000241762"/>
    </source>
</evidence>
<dbReference type="AlphaFoldDB" id="A0A2P1P9V5"/>
<sequence>MSRWTLTSGCILYTHWGMCTSEEVTNNPYKGAIVLPKTKYCLKPEERLTPEEEIESKRKCFMVERKISEKHNFIKTHMIVEDIIAREQGIPNYSSEFLISKGDNQLTLNLATSLISVEFHPDTVAARMVHELNGLFDGIEIG</sequence>
<name>A0A2P1P9V5_9RICK</name>
<dbReference type="KEGG" id="ptc:phytr_11220"/>
<evidence type="ECO:0000313" key="1">
    <source>
        <dbReference type="EMBL" id="AVP88047.1"/>
    </source>
</evidence>
<dbReference type="Proteomes" id="UP000241762">
    <property type="component" value="Chromosome"/>
</dbReference>
<gene>
    <name evidence="1" type="ORF">phytr_11220</name>
</gene>
<protein>
    <submittedName>
        <fullName evidence="1">Uncharacterized protein</fullName>
    </submittedName>
</protein>
<proteinExistence type="predicted"/>
<organism evidence="1 2">
    <name type="scientific">Candidatus Phycorickettsia trachydisci</name>
    <dbReference type="NCBI Taxonomy" id="2115978"/>
    <lineage>
        <taxon>Bacteria</taxon>
        <taxon>Pseudomonadati</taxon>
        <taxon>Pseudomonadota</taxon>
        <taxon>Alphaproteobacteria</taxon>
        <taxon>Rickettsiales</taxon>
        <taxon>Rickettsiaceae</taxon>
        <taxon>Candidatus Phycorickettsia</taxon>
    </lineage>
</organism>
<dbReference type="EMBL" id="CP027845">
    <property type="protein sequence ID" value="AVP88047.1"/>
    <property type="molecule type" value="Genomic_DNA"/>
</dbReference>